<keyword evidence="2" id="KW-1003">Cell membrane</keyword>
<keyword evidence="4 6" id="KW-1133">Transmembrane helix</keyword>
<accession>A0ABV3Q647</accession>
<proteinExistence type="predicted"/>
<evidence type="ECO:0000256" key="4">
    <source>
        <dbReference type="ARBA" id="ARBA00022989"/>
    </source>
</evidence>
<dbReference type="PANTHER" id="PTHR30287">
    <property type="entry name" value="MEMBRANE COMPONENT OF PREDICTED ABC SUPERFAMILY METABOLITE UPTAKE TRANSPORTER"/>
    <property type="match status" value="1"/>
</dbReference>
<comment type="subcellular location">
    <subcellularLocation>
        <location evidence="1">Cell membrane</location>
        <topology evidence="1">Multi-pass membrane protein</topology>
    </subcellularLocation>
</comment>
<evidence type="ECO:0000256" key="2">
    <source>
        <dbReference type="ARBA" id="ARBA00022475"/>
    </source>
</evidence>
<feature type="transmembrane region" description="Helical" evidence="6">
    <location>
        <begin position="310"/>
        <end position="331"/>
    </location>
</feature>
<keyword evidence="9" id="KW-1185">Reference proteome</keyword>
<feature type="domain" description="ABC3 transporter permease C-terminal" evidence="7">
    <location>
        <begin position="261"/>
        <end position="370"/>
    </location>
</feature>
<evidence type="ECO:0000256" key="6">
    <source>
        <dbReference type="SAM" id="Phobius"/>
    </source>
</evidence>
<sequence length="780" mass="87256">MLLKMLRKDFHRKKSITITLFIFVMLSAFLVSSGSIMFIKLFDSIDNLFTTSNTPHFVQMHAGEVDQTEIDRWTSSNSLVKDQQTVEMVGIDGANIFLGNSHEPEKNSVMDISFVKQNKSFDYLLDLENQVIQVSKGEVGVPIYYMQEENLKLGDKVRISNGSFDKEFTVAYFVQDAQMNPSVVSSKRFLVNDADFETLKNNFDEKEYLIEFLLKDLSKLSEFSQAYQSSNLPHKGPSVDYGTFKILNALTEGIVPAVILLVSILLMIIAILCLRLTILATIEEEYREIGVMKAIGIDEHYIKKIYLFKYIVLAALASIAGYLGSLFISPLFIENIMLYIGTTSDNILHQIIPFISVSIIFFIVVFFCRLTLRRFNKITTVEALRAGSIGETKISKGFLPMHKSKYLDVNIFLGLKDILGRLKMFGLLFFVFIVCSIIIIVPVNFLNTIQSPSFIKYMGVGQSDIRIDLQQSDDIVQRFNDVLTYIENDKDVEKFSPMITSRFNVIDSDGVLENISIETGDFSIFPLEYLEGAAPSSGNEIVLSYLNAKEMGKSVGDTLSLIVDDNKKEMVVSGIYQDITNGGRTAKALLPVVNNKTVLWYVVNLDVKRHVNIGDKIHDYTEAFHSTKVTHLEGYLAQTLGGTIEQLKLMTIVAIVIAICVSILITSLFVQMLVAKDYSQIAIMKSIGFSLKDIQVQNVVKVLLVMVIGIIVGTIISNTIGQSLVNVLLSFLGASKIEFVINPVQAYVLCPLILILSVTVTTLLSTKSLKQAKLADLRVE</sequence>
<feature type="transmembrane region" description="Helical" evidence="6">
    <location>
        <begin position="20"/>
        <end position="42"/>
    </location>
</feature>
<name>A0ABV3Q647_9BACL</name>
<dbReference type="RefSeq" id="WP_367780305.1">
    <property type="nucleotide sequence ID" value="NZ_JBFMIA010000016.1"/>
</dbReference>
<feature type="transmembrane region" description="Helical" evidence="6">
    <location>
        <begin position="254"/>
        <end position="278"/>
    </location>
</feature>
<feature type="transmembrane region" description="Helical" evidence="6">
    <location>
        <begin position="425"/>
        <end position="446"/>
    </location>
</feature>
<dbReference type="Pfam" id="PF02687">
    <property type="entry name" value="FtsX"/>
    <property type="match status" value="2"/>
</dbReference>
<organism evidence="8 9">
    <name type="scientific">Jeotgalibacillus marinus</name>
    <dbReference type="NCBI Taxonomy" id="86667"/>
    <lineage>
        <taxon>Bacteria</taxon>
        <taxon>Bacillati</taxon>
        <taxon>Bacillota</taxon>
        <taxon>Bacilli</taxon>
        <taxon>Bacillales</taxon>
        <taxon>Caryophanaceae</taxon>
        <taxon>Jeotgalibacillus</taxon>
    </lineage>
</organism>
<feature type="transmembrane region" description="Helical" evidence="6">
    <location>
        <begin position="702"/>
        <end position="724"/>
    </location>
</feature>
<evidence type="ECO:0000256" key="5">
    <source>
        <dbReference type="ARBA" id="ARBA00023136"/>
    </source>
</evidence>
<gene>
    <name evidence="8" type="ORF">AB1471_13565</name>
</gene>
<dbReference type="EMBL" id="JBFMIA010000016">
    <property type="protein sequence ID" value="MEW9502818.1"/>
    <property type="molecule type" value="Genomic_DNA"/>
</dbReference>
<evidence type="ECO:0000256" key="1">
    <source>
        <dbReference type="ARBA" id="ARBA00004651"/>
    </source>
</evidence>
<keyword evidence="3 6" id="KW-0812">Transmembrane</keyword>
<dbReference type="Proteomes" id="UP001556040">
    <property type="component" value="Unassembled WGS sequence"/>
</dbReference>
<dbReference type="InterPro" id="IPR038766">
    <property type="entry name" value="Membrane_comp_ABC_pdt"/>
</dbReference>
<feature type="transmembrane region" description="Helical" evidence="6">
    <location>
        <begin position="649"/>
        <end position="675"/>
    </location>
</feature>
<evidence type="ECO:0000259" key="7">
    <source>
        <dbReference type="Pfam" id="PF02687"/>
    </source>
</evidence>
<evidence type="ECO:0000313" key="9">
    <source>
        <dbReference type="Proteomes" id="UP001556040"/>
    </source>
</evidence>
<feature type="transmembrane region" description="Helical" evidence="6">
    <location>
        <begin position="744"/>
        <end position="764"/>
    </location>
</feature>
<reference evidence="8 9" key="1">
    <citation type="journal article" date="1979" name="Int. J. Syst. Evol. Microbiol.">
        <title>Bacillus globisporus subsp. marinus subsp. nov.</title>
        <authorList>
            <person name="Liu H."/>
        </authorList>
    </citation>
    <scope>NUCLEOTIDE SEQUENCE [LARGE SCALE GENOMIC DNA]</scope>
    <source>
        <strain evidence="8 9">DSM 1297</strain>
    </source>
</reference>
<feature type="domain" description="ABC3 transporter permease C-terminal" evidence="7">
    <location>
        <begin position="652"/>
        <end position="769"/>
    </location>
</feature>
<protein>
    <submittedName>
        <fullName evidence="8">FtsX-like permease family protein</fullName>
    </submittedName>
</protein>
<evidence type="ECO:0000256" key="3">
    <source>
        <dbReference type="ARBA" id="ARBA00022692"/>
    </source>
</evidence>
<evidence type="ECO:0000313" key="8">
    <source>
        <dbReference type="EMBL" id="MEW9502818.1"/>
    </source>
</evidence>
<dbReference type="PANTHER" id="PTHR30287:SF2">
    <property type="entry name" value="BLL1001 PROTEIN"/>
    <property type="match status" value="1"/>
</dbReference>
<keyword evidence="5 6" id="KW-0472">Membrane</keyword>
<dbReference type="InterPro" id="IPR003838">
    <property type="entry name" value="ABC3_permease_C"/>
</dbReference>
<comment type="caution">
    <text evidence="8">The sequence shown here is derived from an EMBL/GenBank/DDBJ whole genome shotgun (WGS) entry which is preliminary data.</text>
</comment>
<feature type="transmembrane region" description="Helical" evidence="6">
    <location>
        <begin position="351"/>
        <end position="372"/>
    </location>
</feature>